<gene>
    <name evidence="11" type="ORF">ABHF33_04970</name>
</gene>
<dbReference type="FunFam" id="3.90.550.10:FF:000079">
    <property type="entry name" value="Probable glycosyl transferase"/>
    <property type="match status" value="1"/>
</dbReference>
<keyword evidence="3 11" id="KW-0328">Glycosyltransferase</keyword>
<keyword evidence="5 9" id="KW-0812">Transmembrane</keyword>
<dbReference type="Pfam" id="PF00535">
    <property type="entry name" value="Glycos_transf_2"/>
    <property type="match status" value="1"/>
</dbReference>
<proteinExistence type="inferred from homology"/>
<evidence type="ECO:0000256" key="4">
    <source>
        <dbReference type="ARBA" id="ARBA00022679"/>
    </source>
</evidence>
<dbReference type="GO" id="GO:0016757">
    <property type="term" value="F:glycosyltransferase activity"/>
    <property type="evidence" value="ECO:0007669"/>
    <property type="project" value="UniProtKB-KW"/>
</dbReference>
<dbReference type="RefSeq" id="WP_348945911.1">
    <property type="nucleotide sequence ID" value="NZ_CP157355.1"/>
</dbReference>
<dbReference type="GO" id="GO:0005886">
    <property type="term" value="C:plasma membrane"/>
    <property type="evidence" value="ECO:0007669"/>
    <property type="project" value="UniProtKB-SubCell"/>
</dbReference>
<dbReference type="SUPFAM" id="SSF53448">
    <property type="entry name" value="Nucleotide-diphospho-sugar transferases"/>
    <property type="match status" value="1"/>
</dbReference>
<feature type="transmembrane region" description="Helical" evidence="9">
    <location>
        <begin position="272"/>
        <end position="294"/>
    </location>
</feature>
<accession>A0AAU7FDF0</accession>
<evidence type="ECO:0000256" key="3">
    <source>
        <dbReference type="ARBA" id="ARBA00022676"/>
    </source>
</evidence>
<evidence type="ECO:0000256" key="2">
    <source>
        <dbReference type="ARBA" id="ARBA00022475"/>
    </source>
</evidence>
<dbReference type="PANTHER" id="PTHR48090">
    <property type="entry name" value="UNDECAPRENYL-PHOSPHATE 4-DEOXY-4-FORMAMIDO-L-ARABINOSE TRANSFERASE-RELATED"/>
    <property type="match status" value="1"/>
</dbReference>
<keyword evidence="2" id="KW-1003">Cell membrane</keyword>
<keyword evidence="7 9" id="KW-0472">Membrane</keyword>
<dbReference type="AlphaFoldDB" id="A0AAU7FDF0"/>
<evidence type="ECO:0000259" key="10">
    <source>
        <dbReference type="Pfam" id="PF00535"/>
    </source>
</evidence>
<reference evidence="11" key="1">
    <citation type="submission" date="2024-05" db="EMBL/GenBank/DDBJ databases">
        <authorList>
            <person name="Yang L."/>
            <person name="Pan L."/>
        </authorList>
    </citation>
    <scope>NUCLEOTIDE SEQUENCE</scope>
    <source>
        <strain evidence="11">FCG-7</strain>
    </source>
</reference>
<evidence type="ECO:0000256" key="5">
    <source>
        <dbReference type="ARBA" id="ARBA00022692"/>
    </source>
</evidence>
<protein>
    <submittedName>
        <fullName evidence="11">Glycosyltransferase family 2 protein</fullName>
        <ecNumber evidence="11">2.4.-.-</ecNumber>
    </submittedName>
</protein>
<feature type="transmembrane region" description="Helical" evidence="9">
    <location>
        <begin position="236"/>
        <end position="260"/>
    </location>
</feature>
<evidence type="ECO:0000256" key="1">
    <source>
        <dbReference type="ARBA" id="ARBA00004651"/>
    </source>
</evidence>
<dbReference type="CDD" id="cd04187">
    <property type="entry name" value="DPM1_like_bac"/>
    <property type="match status" value="1"/>
</dbReference>
<comment type="similarity">
    <text evidence="8">Belongs to the glycosyltransferase 2 family. GtrB subfamily.</text>
</comment>
<name>A0AAU7FDF0_9NEIS</name>
<dbReference type="InterPro" id="IPR001173">
    <property type="entry name" value="Glyco_trans_2-like"/>
</dbReference>
<dbReference type="PANTHER" id="PTHR48090:SF1">
    <property type="entry name" value="PROPHAGE BACTOPRENOL GLUCOSYL TRANSFERASE HOMOLOG"/>
    <property type="match status" value="1"/>
</dbReference>
<dbReference type="KEGG" id="cmav:ABHF33_04970"/>
<evidence type="ECO:0000313" key="11">
    <source>
        <dbReference type="EMBL" id="XBM01635.1"/>
    </source>
</evidence>
<feature type="domain" description="Glycosyltransferase 2-like" evidence="10">
    <location>
        <begin position="11"/>
        <end position="173"/>
    </location>
</feature>
<comment type="subcellular location">
    <subcellularLocation>
        <location evidence="1">Cell membrane</location>
        <topology evidence="1">Multi-pass membrane protein</topology>
    </subcellularLocation>
</comment>
<organism evidence="11">
    <name type="scientific">Chitinibacter mangrovi</name>
    <dbReference type="NCBI Taxonomy" id="3153927"/>
    <lineage>
        <taxon>Bacteria</taxon>
        <taxon>Pseudomonadati</taxon>
        <taxon>Pseudomonadota</taxon>
        <taxon>Betaproteobacteria</taxon>
        <taxon>Neisseriales</taxon>
        <taxon>Chitinibacteraceae</taxon>
        <taxon>Chitinibacter</taxon>
    </lineage>
</organism>
<dbReference type="EC" id="2.4.-.-" evidence="11"/>
<keyword evidence="4 11" id="KW-0808">Transferase</keyword>
<dbReference type="EMBL" id="CP157355">
    <property type="protein sequence ID" value="XBM01635.1"/>
    <property type="molecule type" value="Genomic_DNA"/>
</dbReference>
<dbReference type="InterPro" id="IPR029044">
    <property type="entry name" value="Nucleotide-diphossugar_trans"/>
</dbReference>
<evidence type="ECO:0000256" key="7">
    <source>
        <dbReference type="ARBA" id="ARBA00023136"/>
    </source>
</evidence>
<keyword evidence="6 9" id="KW-1133">Transmembrane helix</keyword>
<evidence type="ECO:0000256" key="6">
    <source>
        <dbReference type="ARBA" id="ARBA00022989"/>
    </source>
</evidence>
<evidence type="ECO:0000256" key="9">
    <source>
        <dbReference type="SAM" id="Phobius"/>
    </source>
</evidence>
<dbReference type="InterPro" id="IPR050256">
    <property type="entry name" value="Glycosyltransferase_2"/>
</dbReference>
<evidence type="ECO:0000256" key="8">
    <source>
        <dbReference type="ARBA" id="ARBA00038152"/>
    </source>
</evidence>
<dbReference type="Gene3D" id="3.90.550.10">
    <property type="entry name" value="Spore Coat Polysaccharide Biosynthesis Protein SpsA, Chain A"/>
    <property type="match status" value="1"/>
</dbReference>
<sequence>MQQSPTQQRLSVVIPCYNEEEVIGETLKRLGEFRATVTDLDVEFIFVDDGSKDRTRELLTAAQQANPEIRVVGFARNFGHQTAVTAGIDAASGDAVVLIDADLQDPPAVISEMIALWRTGYHVVYGTRVDRPGESAFKLVTARAFYRVLNRLSDVPIPLDTGDFRLMDRKVVDVLKGMPERDRFIRGMVSWVGFRQIALPYRRAERFAGESKYPLRKMVRFATDGIMSFSTKPLRLAVTLGLLSSFFALIGIINTLVVRLTTDHWVPGWAEIMVAILFLGGVQLLCIGILGEYVGRTYNEIKRRPLYVVQDRLGFPDEQQ</sequence>